<accession>A0A0E9VJT6</accession>
<reference evidence="1" key="1">
    <citation type="submission" date="2014-11" db="EMBL/GenBank/DDBJ databases">
        <authorList>
            <person name="Amaro Gonzalez C."/>
        </authorList>
    </citation>
    <scope>NUCLEOTIDE SEQUENCE</scope>
</reference>
<name>A0A0E9VJT6_ANGAN</name>
<dbReference type="AlphaFoldDB" id="A0A0E9VJT6"/>
<proteinExistence type="predicted"/>
<evidence type="ECO:0000313" key="1">
    <source>
        <dbReference type="EMBL" id="JAH78389.1"/>
    </source>
</evidence>
<protein>
    <submittedName>
        <fullName evidence="1">Uncharacterized protein</fullName>
    </submittedName>
</protein>
<organism evidence="1">
    <name type="scientific">Anguilla anguilla</name>
    <name type="common">European freshwater eel</name>
    <name type="synonym">Muraena anguilla</name>
    <dbReference type="NCBI Taxonomy" id="7936"/>
    <lineage>
        <taxon>Eukaryota</taxon>
        <taxon>Metazoa</taxon>
        <taxon>Chordata</taxon>
        <taxon>Craniata</taxon>
        <taxon>Vertebrata</taxon>
        <taxon>Euteleostomi</taxon>
        <taxon>Actinopterygii</taxon>
        <taxon>Neopterygii</taxon>
        <taxon>Teleostei</taxon>
        <taxon>Anguilliformes</taxon>
        <taxon>Anguillidae</taxon>
        <taxon>Anguilla</taxon>
    </lineage>
</organism>
<sequence length="66" mass="7621">MFRRLVKVRSHSDQLINQVAGSPFILYVAERPRATKVARKMFPTVLAGFARQQPIRVSGFLFLQKF</sequence>
<dbReference type="EMBL" id="GBXM01030188">
    <property type="protein sequence ID" value="JAH78389.1"/>
    <property type="molecule type" value="Transcribed_RNA"/>
</dbReference>
<reference evidence="1" key="2">
    <citation type="journal article" date="2015" name="Fish Shellfish Immunol.">
        <title>Early steps in the European eel (Anguilla anguilla)-Vibrio vulnificus interaction in the gills: Role of the RtxA13 toxin.</title>
        <authorList>
            <person name="Callol A."/>
            <person name="Pajuelo D."/>
            <person name="Ebbesson L."/>
            <person name="Teles M."/>
            <person name="MacKenzie S."/>
            <person name="Amaro C."/>
        </authorList>
    </citation>
    <scope>NUCLEOTIDE SEQUENCE</scope>
</reference>